<comment type="cofactor">
    <cofactor evidence="3">
        <name>Mo-molybdopterin cytosine dinucleotide</name>
        <dbReference type="ChEBI" id="CHEBI:71308"/>
    </cofactor>
</comment>
<dbReference type="GO" id="GO:0005506">
    <property type="term" value="F:iron ion binding"/>
    <property type="evidence" value="ECO:0007669"/>
    <property type="project" value="InterPro"/>
</dbReference>
<dbReference type="Pfam" id="PF02738">
    <property type="entry name" value="MoCoBD_1"/>
    <property type="match status" value="1"/>
</dbReference>
<feature type="domain" description="Aldehyde oxidase/xanthine dehydrogenase a/b hammerhead" evidence="4">
    <location>
        <begin position="25"/>
        <end position="132"/>
    </location>
</feature>
<evidence type="ECO:0000313" key="6">
    <source>
        <dbReference type="Proteomes" id="UP000242972"/>
    </source>
</evidence>
<evidence type="ECO:0000256" key="3">
    <source>
        <dbReference type="ARBA" id="ARBA00053029"/>
    </source>
</evidence>
<dbReference type="AlphaFoldDB" id="A0A2T2XLD1"/>
<organism evidence="5 6">
    <name type="scientific">Sulfobacillus benefaciens</name>
    <dbReference type="NCBI Taxonomy" id="453960"/>
    <lineage>
        <taxon>Bacteria</taxon>
        <taxon>Bacillati</taxon>
        <taxon>Bacillota</taxon>
        <taxon>Clostridia</taxon>
        <taxon>Eubacteriales</taxon>
        <taxon>Clostridiales Family XVII. Incertae Sedis</taxon>
        <taxon>Sulfobacillus</taxon>
    </lineage>
</organism>
<accession>A0A2T2XLD1</accession>
<dbReference type="Gene3D" id="3.30.365.10">
    <property type="entry name" value="Aldehyde oxidase/xanthine dehydrogenase, molybdopterin binding domain"/>
    <property type="match status" value="4"/>
</dbReference>
<dbReference type="InterPro" id="IPR046867">
    <property type="entry name" value="AldOxase/xan_DH_MoCoBD2"/>
</dbReference>
<dbReference type="Gene3D" id="3.90.1170.50">
    <property type="entry name" value="Aldehyde oxidase/xanthine dehydrogenase, a/b hammerhead"/>
    <property type="match status" value="1"/>
</dbReference>
<dbReference type="Pfam" id="PF20256">
    <property type="entry name" value="MoCoBD_2"/>
    <property type="match status" value="1"/>
</dbReference>
<keyword evidence="1" id="KW-0500">Molybdenum</keyword>
<dbReference type="InterPro" id="IPR036856">
    <property type="entry name" value="Ald_Oxase/Xan_DH_a/b_sf"/>
</dbReference>
<evidence type="ECO:0000259" key="4">
    <source>
        <dbReference type="SMART" id="SM01008"/>
    </source>
</evidence>
<dbReference type="InterPro" id="IPR016208">
    <property type="entry name" value="Ald_Oxase/xanthine_DH-like"/>
</dbReference>
<dbReference type="InterPro" id="IPR037165">
    <property type="entry name" value="AldOxase/xan_DH_Mopterin-bd_sf"/>
</dbReference>
<dbReference type="Proteomes" id="UP000242972">
    <property type="component" value="Unassembled WGS sequence"/>
</dbReference>
<comment type="caution">
    <text evidence="5">The sequence shown here is derived from an EMBL/GenBank/DDBJ whole genome shotgun (WGS) entry which is preliminary data.</text>
</comment>
<proteinExistence type="predicted"/>
<dbReference type="EMBL" id="PXYW01000002">
    <property type="protein sequence ID" value="PSR35299.1"/>
    <property type="molecule type" value="Genomic_DNA"/>
</dbReference>
<protein>
    <submittedName>
        <fullName evidence="5">Xanthine dehydrogenase</fullName>
    </submittedName>
</protein>
<evidence type="ECO:0000256" key="2">
    <source>
        <dbReference type="ARBA" id="ARBA00023002"/>
    </source>
</evidence>
<dbReference type="PANTHER" id="PTHR11908:SF132">
    <property type="entry name" value="ALDEHYDE OXIDASE 1-RELATED"/>
    <property type="match status" value="1"/>
</dbReference>
<dbReference type="SMART" id="SM01008">
    <property type="entry name" value="Ald_Xan_dh_C"/>
    <property type="match status" value="1"/>
</dbReference>
<dbReference type="FunFam" id="3.30.365.10:FF:000001">
    <property type="entry name" value="Xanthine dehydrogenase oxidase"/>
    <property type="match status" value="1"/>
</dbReference>
<gene>
    <name evidence="5" type="ORF">C7B46_01120</name>
</gene>
<sequence length="773" mass="83437">MTEQAMRPQFMGARVKRVEDPRLLTGQARYLDDIDVPGMLEVAFVRSPYPSARITGMDLNAVKSAPGVRAVLTFDDCPILLWQKDTYQVGQPVLAHNEVRYVGEPVVAVVAEDRYQAEDAAELAVVHYESMEPVLDMEQSIAELPRRVHADASNVFYHKEYTTQGFAEAFAQASHHLTATFRTTRQTAVTMEPRGTAAMPDPASGRMTVYASTQSPHRIRGDLAELLGWPENQIRVIVPEVGGGFGMKANTYPEDVVVVWAARHLGKPVKWVSDRTESLLSDVHARDDIHEVEVAYQEDGRIIAIRDHLMADGGAYPAYPFSGAVGETSLASRVLTGPYQIPFIETVIDCTYSNKTPLGAYRGVWGPIASFVQEGIVDRVARSLGQDPAEVRRINMIRPDQFPFRNAAGMIYDAGSYGESMEEALRLIGYKDFRDRQSVLRAQGRYRGIGISVFVEPTAMASSEAGSVGYESVFIRVEPTGKVTAAMGLGPTGQGHETTMAQLIADQVGVNLEDVVILHGDTDSAPFGGGTGGSRSGPIGGGAALVAGREMRQRLVKLASHLLEAAEEDIELGHGQAWVAGVPDRAITIRQLAEIAYTHVKRIPPGMPIGLELVARYQPQQSVSFSNGTHIAEVEVDPVTGLVQVLNYVVVNDCGRLINPLIVEGQIHGGVAQGIGSAFLESLQYGSDGQLLTTSLSDYLLPEATDVPRITTKHLVTPSAGEGGIKGMGEGSLIGAPAALVGAVSDALAPFHVMVDRLPVTPDDVIEWVTSRV</sequence>
<evidence type="ECO:0000256" key="1">
    <source>
        <dbReference type="ARBA" id="ARBA00022505"/>
    </source>
</evidence>
<evidence type="ECO:0000313" key="5">
    <source>
        <dbReference type="EMBL" id="PSR35299.1"/>
    </source>
</evidence>
<reference evidence="5 6" key="1">
    <citation type="journal article" date="2014" name="BMC Genomics">
        <title>Comparison of environmental and isolate Sulfobacillus genomes reveals diverse carbon, sulfur, nitrogen, and hydrogen metabolisms.</title>
        <authorList>
            <person name="Justice N.B."/>
            <person name="Norman A."/>
            <person name="Brown C.T."/>
            <person name="Singh A."/>
            <person name="Thomas B.C."/>
            <person name="Banfield J.F."/>
        </authorList>
    </citation>
    <scope>NUCLEOTIDE SEQUENCE [LARGE SCALE GENOMIC DNA]</scope>
    <source>
        <strain evidence="5">AMDSBA4</strain>
    </source>
</reference>
<dbReference type="SUPFAM" id="SSF54665">
    <property type="entry name" value="CO dehydrogenase molybdoprotein N-domain-like"/>
    <property type="match status" value="1"/>
</dbReference>
<dbReference type="PANTHER" id="PTHR11908">
    <property type="entry name" value="XANTHINE DEHYDROGENASE"/>
    <property type="match status" value="1"/>
</dbReference>
<name>A0A2T2XLD1_9FIRM</name>
<keyword evidence="2" id="KW-0560">Oxidoreductase</keyword>
<dbReference type="Pfam" id="PF01315">
    <property type="entry name" value="Ald_Xan_dh_C"/>
    <property type="match status" value="1"/>
</dbReference>
<dbReference type="InterPro" id="IPR008274">
    <property type="entry name" value="AldOxase/xan_DH_MoCoBD1"/>
</dbReference>
<dbReference type="InterPro" id="IPR000674">
    <property type="entry name" value="Ald_Oxase/Xan_DH_a/b"/>
</dbReference>
<dbReference type="GO" id="GO:0016491">
    <property type="term" value="F:oxidoreductase activity"/>
    <property type="evidence" value="ECO:0007669"/>
    <property type="project" value="UniProtKB-KW"/>
</dbReference>
<dbReference type="SUPFAM" id="SSF56003">
    <property type="entry name" value="Molybdenum cofactor-binding domain"/>
    <property type="match status" value="1"/>
</dbReference>